<reference evidence="15 16" key="1">
    <citation type="submission" date="2016-11" db="EMBL/GenBank/DDBJ databases">
        <authorList>
            <person name="Jaros S."/>
            <person name="Januszkiewicz K."/>
            <person name="Wedrychowicz H."/>
        </authorList>
    </citation>
    <scope>NUCLEOTIDE SEQUENCE [LARGE SCALE GENOMIC DNA]</scope>
    <source>
        <strain evidence="15 16">KHT3</strain>
    </source>
</reference>
<feature type="domain" description="TonB-dependent receptor plug" evidence="14">
    <location>
        <begin position="119"/>
        <end position="225"/>
    </location>
</feature>
<dbReference type="AlphaFoldDB" id="A0A1M6UHW9"/>
<evidence type="ECO:0000259" key="14">
    <source>
        <dbReference type="Pfam" id="PF07715"/>
    </source>
</evidence>
<dbReference type="GO" id="GO:0015344">
    <property type="term" value="F:siderophore uptake transmembrane transporter activity"/>
    <property type="evidence" value="ECO:0007669"/>
    <property type="project" value="TreeGrafter"/>
</dbReference>
<dbReference type="InterPro" id="IPR037066">
    <property type="entry name" value="Plug_dom_sf"/>
</dbReference>
<dbReference type="OrthoDB" id="9768177at2"/>
<evidence type="ECO:0000256" key="10">
    <source>
        <dbReference type="PROSITE-ProRule" id="PRU01360"/>
    </source>
</evidence>
<evidence type="ECO:0000256" key="3">
    <source>
        <dbReference type="ARBA" id="ARBA00022452"/>
    </source>
</evidence>
<dbReference type="GO" id="GO:0009279">
    <property type="term" value="C:cell outer membrane"/>
    <property type="evidence" value="ECO:0007669"/>
    <property type="project" value="UniProtKB-SubCell"/>
</dbReference>
<dbReference type="GO" id="GO:0044718">
    <property type="term" value="P:siderophore transmembrane transport"/>
    <property type="evidence" value="ECO:0007669"/>
    <property type="project" value="TreeGrafter"/>
</dbReference>
<keyword evidence="3 10" id="KW-1134">Transmembrane beta strand</keyword>
<keyword evidence="9 10" id="KW-0998">Cell outer membrane</keyword>
<dbReference type="InterPro" id="IPR000531">
    <property type="entry name" value="Beta-barrel_TonB"/>
</dbReference>
<gene>
    <name evidence="15" type="ORF">SAMN05216463_10977</name>
</gene>
<evidence type="ECO:0000313" key="16">
    <source>
        <dbReference type="Proteomes" id="UP000184130"/>
    </source>
</evidence>
<dbReference type="PANTHER" id="PTHR30069">
    <property type="entry name" value="TONB-DEPENDENT OUTER MEMBRANE RECEPTOR"/>
    <property type="match status" value="1"/>
</dbReference>
<dbReference type="Pfam" id="PF07715">
    <property type="entry name" value="Plug"/>
    <property type="match status" value="1"/>
</dbReference>
<proteinExistence type="inferred from homology"/>
<sequence>MKMTKINRRLLTCVLFIMGQLSISFAQGFTATGKVVDSNQEPLVGATVKTIGTDKGMVTDLDGNFALACSQGAILEISYIGYVSQKVKAGKNLTIILTEDAHMLAETVVVGVGYGTMRKSDLTGAIASVSAKDMKKGVITSTEQLLQGKVAGLSVIQSSGSPESGASLRLRGGTSLSASNGPLVVVDGIPGVDFNSVQPNEILSIDVLKDASAAAIYGSRGANGVIIVTTNRQASDAEQKTLSYNGFVAIANVAKQLDVLSANQWRGYVRDNNVGGALDYGASIDWQKELLRTAISHSHNISFSNSRKHSGYRANITYNNNQGVVKRNSMNRLAGSLTAYEIGLNGRLRLDAGINANFDSWTPIDSRIFERTLNLNPTFPVYNPDGSFAQLNGTNTENPVEINTNRTQDNKRHRFLAYGKAEFEIISGLKATANTSYEFQHTTGGTYKPTYARMEGQSEKGWAQRTYGEYTNRQIETYLTYDKEVADGHKLNLMAGYSYMDNVNEGFGATRSGFETNAFGYNNLNAGTDYRQTDVYSYKSKTKLISFFGRLNYNLFNKYMLTATVRRDGSSVFGEDHKWGVFPSVSAAWRISDEKFMQGTRSWLDNLKLRAGYGITGNQSGVAAYKSIAVLSASGAAYYDAASGTWKNSYVQAQNVNPDLKWESTAQLNIGIDFSILNRLTGSVELYSKKTSDLLWTYPVPQPPYIVGTMLANVGDMQNKGVELTLGYNIIRQKDFTLDANLSFSYNQQEITKLSNDTYEAVGLQAGSLHGLRGMSNLYSQVIKEGYSAGTFWGPKCSGIDADGNYILDYGPDGNGYDLGSAQPKYNLGISLSATYKDFDFNVAGYGMFGQKVLNATRMELFDSSRLPAQNTLDDFLSSGIKADPVFSDYFIENASFFRLQSVTLGYTLPGTKKIGFNRIRLYLTGENLFCITGYKGTDPEVYIPDNVLNGPGIDRLITDSDTGNGATYSPRPRTFSLGINLSF</sequence>
<dbReference type="Pfam" id="PF13715">
    <property type="entry name" value="CarbopepD_reg_2"/>
    <property type="match status" value="1"/>
</dbReference>
<dbReference type="Gene3D" id="2.40.170.20">
    <property type="entry name" value="TonB-dependent receptor, beta-barrel domain"/>
    <property type="match status" value="1"/>
</dbReference>
<feature type="domain" description="TonB-dependent receptor-like beta-barrel" evidence="13">
    <location>
        <begin position="374"/>
        <end position="929"/>
    </location>
</feature>
<protein>
    <submittedName>
        <fullName evidence="15">Iron complex outermembrane recepter protein</fullName>
    </submittedName>
</protein>
<keyword evidence="4 10" id="KW-0812">Transmembrane</keyword>
<comment type="similarity">
    <text evidence="10 11">Belongs to the TonB-dependent receptor family.</text>
</comment>
<dbReference type="SUPFAM" id="SSF49464">
    <property type="entry name" value="Carboxypeptidase regulatory domain-like"/>
    <property type="match status" value="1"/>
</dbReference>
<dbReference type="InterPro" id="IPR036942">
    <property type="entry name" value="Beta-barrel_TonB_sf"/>
</dbReference>
<evidence type="ECO:0000256" key="1">
    <source>
        <dbReference type="ARBA" id="ARBA00004571"/>
    </source>
</evidence>
<organism evidence="15 16">
    <name type="scientific">Xylanibacter ruminicola</name>
    <name type="common">Prevotella ruminicola</name>
    <dbReference type="NCBI Taxonomy" id="839"/>
    <lineage>
        <taxon>Bacteria</taxon>
        <taxon>Pseudomonadati</taxon>
        <taxon>Bacteroidota</taxon>
        <taxon>Bacteroidia</taxon>
        <taxon>Bacteroidales</taxon>
        <taxon>Prevotellaceae</taxon>
        <taxon>Xylanibacter</taxon>
    </lineage>
</organism>
<dbReference type="NCBIfam" id="TIGR04056">
    <property type="entry name" value="OMP_RagA_SusC"/>
    <property type="match status" value="1"/>
</dbReference>
<accession>A0A1M6UHW9</accession>
<dbReference type="InterPro" id="IPR012910">
    <property type="entry name" value="Plug_dom"/>
</dbReference>
<evidence type="ECO:0000256" key="5">
    <source>
        <dbReference type="ARBA" id="ARBA00022729"/>
    </source>
</evidence>
<keyword evidence="8" id="KW-0675">Receptor</keyword>
<evidence type="ECO:0000313" key="15">
    <source>
        <dbReference type="EMBL" id="SHK68766.1"/>
    </source>
</evidence>
<keyword evidence="7 10" id="KW-0472">Membrane</keyword>
<dbReference type="NCBIfam" id="TIGR04057">
    <property type="entry name" value="SusC_RagA_signa"/>
    <property type="match status" value="1"/>
</dbReference>
<name>A0A1M6UHW9_XYLRU</name>
<evidence type="ECO:0000256" key="11">
    <source>
        <dbReference type="RuleBase" id="RU003357"/>
    </source>
</evidence>
<dbReference type="Gene3D" id="2.60.40.1120">
    <property type="entry name" value="Carboxypeptidase-like, regulatory domain"/>
    <property type="match status" value="1"/>
</dbReference>
<keyword evidence="5 12" id="KW-0732">Signal</keyword>
<dbReference type="InterPro" id="IPR023996">
    <property type="entry name" value="TonB-dep_OMP_SusC/RagA"/>
</dbReference>
<dbReference type="Gene3D" id="2.170.130.10">
    <property type="entry name" value="TonB-dependent receptor, plug domain"/>
    <property type="match status" value="1"/>
</dbReference>
<evidence type="ECO:0000256" key="8">
    <source>
        <dbReference type="ARBA" id="ARBA00023170"/>
    </source>
</evidence>
<feature type="signal peptide" evidence="12">
    <location>
        <begin position="1"/>
        <end position="26"/>
    </location>
</feature>
<comment type="subcellular location">
    <subcellularLocation>
        <location evidence="1 10">Cell outer membrane</location>
        <topology evidence="1 10">Multi-pass membrane protein</topology>
    </subcellularLocation>
</comment>
<evidence type="ECO:0000256" key="7">
    <source>
        <dbReference type="ARBA" id="ARBA00023136"/>
    </source>
</evidence>
<evidence type="ECO:0000256" key="4">
    <source>
        <dbReference type="ARBA" id="ARBA00022692"/>
    </source>
</evidence>
<evidence type="ECO:0000256" key="2">
    <source>
        <dbReference type="ARBA" id="ARBA00022448"/>
    </source>
</evidence>
<evidence type="ECO:0000259" key="13">
    <source>
        <dbReference type="Pfam" id="PF00593"/>
    </source>
</evidence>
<dbReference type="Proteomes" id="UP000184130">
    <property type="component" value="Unassembled WGS sequence"/>
</dbReference>
<keyword evidence="6 11" id="KW-0798">TonB box</keyword>
<dbReference type="Pfam" id="PF00593">
    <property type="entry name" value="TonB_dep_Rec_b-barrel"/>
    <property type="match status" value="1"/>
</dbReference>
<feature type="chain" id="PRO_5012252083" evidence="12">
    <location>
        <begin position="27"/>
        <end position="984"/>
    </location>
</feature>
<dbReference type="PROSITE" id="PS52016">
    <property type="entry name" value="TONB_DEPENDENT_REC_3"/>
    <property type="match status" value="1"/>
</dbReference>
<evidence type="ECO:0000256" key="12">
    <source>
        <dbReference type="SAM" id="SignalP"/>
    </source>
</evidence>
<dbReference type="InterPro" id="IPR008969">
    <property type="entry name" value="CarboxyPept-like_regulatory"/>
</dbReference>
<keyword evidence="2 10" id="KW-0813">Transport</keyword>
<evidence type="ECO:0000256" key="9">
    <source>
        <dbReference type="ARBA" id="ARBA00023237"/>
    </source>
</evidence>
<dbReference type="InterPro" id="IPR023997">
    <property type="entry name" value="TonB-dep_OMP_SusC/RagA_CS"/>
</dbReference>
<dbReference type="PANTHER" id="PTHR30069:SF29">
    <property type="entry name" value="HEMOGLOBIN AND HEMOGLOBIN-HAPTOGLOBIN-BINDING PROTEIN 1-RELATED"/>
    <property type="match status" value="1"/>
</dbReference>
<evidence type="ECO:0000256" key="6">
    <source>
        <dbReference type="ARBA" id="ARBA00023077"/>
    </source>
</evidence>
<dbReference type="InterPro" id="IPR039426">
    <property type="entry name" value="TonB-dep_rcpt-like"/>
</dbReference>
<dbReference type="RefSeq" id="WP_073207604.1">
    <property type="nucleotide sequence ID" value="NZ_FRBD01000009.1"/>
</dbReference>
<dbReference type="EMBL" id="FRBD01000009">
    <property type="protein sequence ID" value="SHK68766.1"/>
    <property type="molecule type" value="Genomic_DNA"/>
</dbReference>
<dbReference type="SUPFAM" id="SSF56935">
    <property type="entry name" value="Porins"/>
    <property type="match status" value="1"/>
</dbReference>